<evidence type="ECO:0000259" key="1">
    <source>
        <dbReference type="Pfam" id="PF25166"/>
    </source>
</evidence>
<dbReference type="InterPro" id="IPR057252">
    <property type="entry name" value="CoiA_C"/>
</dbReference>
<proteinExistence type="predicted"/>
<dbReference type="Pfam" id="PF25166">
    <property type="entry name" value="CoiA_C"/>
    <property type="match status" value="1"/>
</dbReference>
<dbReference type="InterPro" id="IPR036388">
    <property type="entry name" value="WH-like_DNA-bd_sf"/>
</dbReference>
<protein>
    <submittedName>
        <fullName evidence="2">Transcriptional regulator</fullName>
    </submittedName>
</protein>
<evidence type="ECO:0000313" key="2">
    <source>
        <dbReference type="EMBL" id="KGF03008.1"/>
    </source>
</evidence>
<organism evidence="2 3">
    <name type="scientific">Anaerococcus lactolyticus S7-1-13</name>
    <dbReference type="NCBI Taxonomy" id="1284686"/>
    <lineage>
        <taxon>Bacteria</taxon>
        <taxon>Bacillati</taxon>
        <taxon>Bacillota</taxon>
        <taxon>Tissierellia</taxon>
        <taxon>Tissierellales</taxon>
        <taxon>Peptoniphilaceae</taxon>
        <taxon>Anaerococcus</taxon>
    </lineage>
</organism>
<dbReference type="RefSeq" id="WP_002841646.1">
    <property type="nucleotide sequence ID" value="NZ_JRMW01000043.1"/>
</dbReference>
<name>A0A095WZG6_9FIRM</name>
<dbReference type="EMBL" id="JRMW01000043">
    <property type="protein sequence ID" value="KGF03008.1"/>
    <property type="molecule type" value="Genomic_DNA"/>
</dbReference>
<dbReference type="AlphaFoldDB" id="A0A095WZG6"/>
<dbReference type="OrthoDB" id="1753025at2"/>
<reference evidence="2 3" key="1">
    <citation type="submission" date="2014-07" db="EMBL/GenBank/DDBJ databases">
        <authorList>
            <person name="McCorrison J."/>
            <person name="Sanka R."/>
            <person name="Torralba M."/>
            <person name="Gillis M."/>
            <person name="Haft D.H."/>
            <person name="Methe B."/>
            <person name="Sutton G."/>
            <person name="Nelson K.E."/>
        </authorList>
    </citation>
    <scope>NUCLEOTIDE SEQUENCE [LARGE SCALE GENOMIC DNA]</scope>
    <source>
        <strain evidence="2 3">S7-1-13</strain>
    </source>
</reference>
<dbReference type="SUPFAM" id="SSF46785">
    <property type="entry name" value="Winged helix' DNA-binding domain"/>
    <property type="match status" value="1"/>
</dbReference>
<accession>A0A095WZG6</accession>
<dbReference type="Proteomes" id="UP000029579">
    <property type="component" value="Unassembled WGS sequence"/>
</dbReference>
<gene>
    <name evidence="2" type="ORF">HMPREF1630_08395</name>
</gene>
<sequence>MLIQLLELLKENRVYSLQELCELTNRNLDDIKIEIEYLENNGYIRKIQKNTYCENKKCNLCKISIEDGDCWEIL</sequence>
<dbReference type="Gene3D" id="1.10.10.10">
    <property type="entry name" value="Winged helix-like DNA-binding domain superfamily/Winged helix DNA-binding domain"/>
    <property type="match status" value="1"/>
</dbReference>
<feature type="domain" description="Competence protein CoiA C-terminal" evidence="1">
    <location>
        <begin position="4"/>
        <end position="62"/>
    </location>
</feature>
<comment type="caution">
    <text evidence="2">The sequence shown here is derived from an EMBL/GenBank/DDBJ whole genome shotgun (WGS) entry which is preliminary data.</text>
</comment>
<dbReference type="InterPro" id="IPR036390">
    <property type="entry name" value="WH_DNA-bd_sf"/>
</dbReference>
<dbReference type="eggNOG" id="ENOG5032UUU">
    <property type="taxonomic scope" value="Bacteria"/>
</dbReference>
<evidence type="ECO:0000313" key="3">
    <source>
        <dbReference type="Proteomes" id="UP000029579"/>
    </source>
</evidence>